<dbReference type="InterPro" id="IPR058240">
    <property type="entry name" value="rSAM_sf"/>
</dbReference>
<evidence type="ECO:0000256" key="10">
    <source>
        <dbReference type="ARBA" id="ARBA00023004"/>
    </source>
</evidence>
<comment type="pathway">
    <text evidence="1 13">Cofactor biosynthesis; biotin biosynthesis; biotin from 7,8-diaminononanoate: step 2/2.</text>
</comment>
<evidence type="ECO:0000313" key="15">
    <source>
        <dbReference type="EMBL" id="MFC4077605.1"/>
    </source>
</evidence>
<dbReference type="CDD" id="cd01335">
    <property type="entry name" value="Radical_SAM"/>
    <property type="match status" value="1"/>
</dbReference>
<dbReference type="Proteomes" id="UP001595843">
    <property type="component" value="Unassembled WGS sequence"/>
</dbReference>
<comment type="similarity">
    <text evidence="2 13">Belongs to the radical SAM superfamily. Biotin synthase family.</text>
</comment>
<dbReference type="RefSeq" id="WP_380705412.1">
    <property type="nucleotide sequence ID" value="NZ_JBHSAP010000015.1"/>
</dbReference>
<dbReference type="Pfam" id="PF04055">
    <property type="entry name" value="Radical_SAM"/>
    <property type="match status" value="1"/>
</dbReference>
<feature type="binding site" evidence="13">
    <location>
        <position position="149"/>
    </location>
    <ligand>
        <name>[2Fe-2S] cluster</name>
        <dbReference type="ChEBI" id="CHEBI:190135"/>
    </ligand>
</feature>
<dbReference type="SFLD" id="SFLDS00029">
    <property type="entry name" value="Radical_SAM"/>
    <property type="match status" value="1"/>
</dbReference>
<dbReference type="SUPFAM" id="SSF102114">
    <property type="entry name" value="Radical SAM enzymes"/>
    <property type="match status" value="1"/>
</dbReference>
<dbReference type="SMART" id="SM00729">
    <property type="entry name" value="Elp3"/>
    <property type="match status" value="1"/>
</dbReference>
<evidence type="ECO:0000256" key="8">
    <source>
        <dbReference type="ARBA" id="ARBA00022723"/>
    </source>
</evidence>
<evidence type="ECO:0000256" key="4">
    <source>
        <dbReference type="ARBA" id="ARBA00022485"/>
    </source>
</evidence>
<comment type="caution">
    <text evidence="15">The sequence shown here is derived from an EMBL/GenBank/DDBJ whole genome shotgun (WGS) entry which is preliminary data.</text>
</comment>
<dbReference type="InterPro" id="IPR010722">
    <property type="entry name" value="BATS_dom"/>
</dbReference>
<feature type="binding site" evidence="13">
    <location>
        <position position="77"/>
    </location>
    <ligand>
        <name>[4Fe-4S] cluster</name>
        <dbReference type="ChEBI" id="CHEBI:49883"/>
        <note>4Fe-4S-S-AdoMet</note>
    </ligand>
</feature>
<evidence type="ECO:0000256" key="9">
    <source>
        <dbReference type="ARBA" id="ARBA00022756"/>
    </source>
</evidence>
<feature type="binding site" evidence="13">
    <location>
        <position position="73"/>
    </location>
    <ligand>
        <name>[4Fe-4S] cluster</name>
        <dbReference type="ChEBI" id="CHEBI:49883"/>
        <note>4Fe-4S-S-AdoMet</note>
    </ligand>
</feature>
<comment type="subunit">
    <text evidence="13">Homodimer.</text>
</comment>
<keyword evidence="4 13" id="KW-0004">4Fe-4S</keyword>
<comment type="function">
    <text evidence="13">Catalyzes the conversion of dethiobiotin (DTB) to biotin by the insertion of a sulfur atom into dethiobiotin via a radical-based mechanism.</text>
</comment>
<dbReference type="InterPro" id="IPR007197">
    <property type="entry name" value="rSAM"/>
</dbReference>
<keyword evidence="7 13" id="KW-0001">2Fe-2S</keyword>
<keyword evidence="5 13" id="KW-0808">Transferase</keyword>
<evidence type="ECO:0000256" key="13">
    <source>
        <dbReference type="HAMAP-Rule" id="MF_01694"/>
    </source>
</evidence>
<evidence type="ECO:0000256" key="2">
    <source>
        <dbReference type="ARBA" id="ARBA00010765"/>
    </source>
</evidence>
<evidence type="ECO:0000313" key="16">
    <source>
        <dbReference type="Proteomes" id="UP001595843"/>
    </source>
</evidence>
<gene>
    <name evidence="13 15" type="primary">bioB</name>
    <name evidence="15" type="ORF">ACFOUO_12435</name>
</gene>
<dbReference type="EC" id="2.8.1.6" evidence="3 13"/>
<sequence length="334" mass="36995">MIQGVQSRTNPWEVLADKVLKGETISTEEGLAVLRSDDHELLSLLQAAFRVRYHFFGKKVKLNMIFNAKSGLCPENCGYCSQSIVSDAPIEKYTLLKKDVLVAGAREAMERKAGTYCIVASGRGPTDREVEEVCSAVREIKQELGMKICACLGILKEEQARRLKDAGVDRYNHNLNTSASHHTNITTSHTYEDRVGTVEKVKKAGISPCSGCIVGMGESDEQIMEMAYELRRLDADSIPVNFLHAIPGTPLEGMDELDPRRCLRVLALFRFVCPPKEIRISGGREVNLGSLQPLALYPANALFVGDYLTTEGQVADQDHQMIRDLGFEIEEFAG</sequence>
<dbReference type="Pfam" id="PF06968">
    <property type="entry name" value="BATS"/>
    <property type="match status" value="1"/>
</dbReference>
<dbReference type="HAMAP" id="MF_01694">
    <property type="entry name" value="BioB"/>
    <property type="match status" value="1"/>
</dbReference>
<feature type="binding site" evidence="13">
    <location>
        <position position="117"/>
    </location>
    <ligand>
        <name>[2Fe-2S] cluster</name>
        <dbReference type="ChEBI" id="CHEBI:190135"/>
    </ligand>
</feature>
<name>A0ABV8JIK3_9BACL</name>
<evidence type="ECO:0000256" key="3">
    <source>
        <dbReference type="ARBA" id="ARBA00012236"/>
    </source>
</evidence>
<dbReference type="PANTHER" id="PTHR22976:SF2">
    <property type="entry name" value="BIOTIN SYNTHASE, MITOCHONDRIAL"/>
    <property type="match status" value="1"/>
</dbReference>
<keyword evidence="9 13" id="KW-0093">Biotin biosynthesis</keyword>
<dbReference type="EMBL" id="JBHSAP010000015">
    <property type="protein sequence ID" value="MFC4077605.1"/>
    <property type="molecule type" value="Genomic_DNA"/>
</dbReference>
<protein>
    <recommendedName>
        <fullName evidence="3 13">Biotin synthase</fullName>
        <ecNumber evidence="3 13">2.8.1.6</ecNumber>
    </recommendedName>
</protein>
<dbReference type="Gene3D" id="3.20.20.70">
    <property type="entry name" value="Aldolase class I"/>
    <property type="match status" value="1"/>
</dbReference>
<evidence type="ECO:0000259" key="14">
    <source>
        <dbReference type="PROSITE" id="PS51918"/>
    </source>
</evidence>
<evidence type="ECO:0000256" key="6">
    <source>
        <dbReference type="ARBA" id="ARBA00022691"/>
    </source>
</evidence>
<dbReference type="SFLD" id="SFLDG01278">
    <property type="entry name" value="biotin_synthase_like"/>
    <property type="match status" value="1"/>
</dbReference>
<reference evidence="16" key="1">
    <citation type="journal article" date="2019" name="Int. J. Syst. Evol. Microbiol.">
        <title>The Global Catalogue of Microorganisms (GCM) 10K type strain sequencing project: providing services to taxonomists for standard genome sequencing and annotation.</title>
        <authorList>
            <consortium name="The Broad Institute Genomics Platform"/>
            <consortium name="The Broad Institute Genome Sequencing Center for Infectious Disease"/>
            <person name="Wu L."/>
            <person name="Ma J."/>
        </authorList>
    </citation>
    <scope>NUCLEOTIDE SEQUENCE [LARGE SCALE GENOMIC DNA]</scope>
    <source>
        <strain evidence="16">IBRC-M 10813</strain>
    </source>
</reference>
<evidence type="ECO:0000256" key="5">
    <source>
        <dbReference type="ARBA" id="ARBA00022679"/>
    </source>
</evidence>
<dbReference type="PROSITE" id="PS51918">
    <property type="entry name" value="RADICAL_SAM"/>
    <property type="match status" value="1"/>
</dbReference>
<keyword evidence="16" id="KW-1185">Reference proteome</keyword>
<dbReference type="InterPro" id="IPR013785">
    <property type="entry name" value="Aldolase_TIM"/>
</dbReference>
<comment type="catalytic activity">
    <reaction evidence="12 13">
        <text>(4R,5S)-dethiobiotin + (sulfur carrier)-SH + 2 reduced [2Fe-2S]-[ferredoxin] + 2 S-adenosyl-L-methionine = (sulfur carrier)-H + biotin + 2 5'-deoxyadenosine + 2 L-methionine + 2 oxidized [2Fe-2S]-[ferredoxin]</text>
        <dbReference type="Rhea" id="RHEA:22060"/>
        <dbReference type="Rhea" id="RHEA-COMP:10000"/>
        <dbReference type="Rhea" id="RHEA-COMP:10001"/>
        <dbReference type="Rhea" id="RHEA-COMP:14737"/>
        <dbReference type="Rhea" id="RHEA-COMP:14739"/>
        <dbReference type="ChEBI" id="CHEBI:17319"/>
        <dbReference type="ChEBI" id="CHEBI:29917"/>
        <dbReference type="ChEBI" id="CHEBI:33737"/>
        <dbReference type="ChEBI" id="CHEBI:33738"/>
        <dbReference type="ChEBI" id="CHEBI:57586"/>
        <dbReference type="ChEBI" id="CHEBI:57844"/>
        <dbReference type="ChEBI" id="CHEBI:59789"/>
        <dbReference type="ChEBI" id="CHEBI:64428"/>
        <dbReference type="ChEBI" id="CHEBI:149473"/>
        <dbReference type="EC" id="2.8.1.6"/>
    </reaction>
</comment>
<keyword evidence="11 13" id="KW-0411">Iron-sulfur</keyword>
<dbReference type="GO" id="GO:0004076">
    <property type="term" value="F:biotin synthase activity"/>
    <property type="evidence" value="ECO:0007669"/>
    <property type="project" value="UniProtKB-EC"/>
</dbReference>
<evidence type="ECO:0000256" key="7">
    <source>
        <dbReference type="ARBA" id="ARBA00022714"/>
    </source>
</evidence>
<dbReference type="SFLD" id="SFLDG01060">
    <property type="entry name" value="BATS_domain_containing"/>
    <property type="match status" value="1"/>
</dbReference>
<evidence type="ECO:0000256" key="11">
    <source>
        <dbReference type="ARBA" id="ARBA00023014"/>
    </source>
</evidence>
<feature type="binding site" evidence="13">
    <location>
        <position position="279"/>
    </location>
    <ligand>
        <name>[2Fe-2S] cluster</name>
        <dbReference type="ChEBI" id="CHEBI:190135"/>
    </ligand>
</feature>
<evidence type="ECO:0000256" key="12">
    <source>
        <dbReference type="ARBA" id="ARBA00051157"/>
    </source>
</evidence>
<accession>A0ABV8JIK3</accession>
<comment type="cofactor">
    <cofactor evidence="13">
        <name>[2Fe-2S] cluster</name>
        <dbReference type="ChEBI" id="CHEBI:190135"/>
    </cofactor>
    <text evidence="13">Binds 1 [2Fe-2S] cluster. The cluster is coordinated with 3 cysteines and 1 arginine.</text>
</comment>
<feature type="binding site" evidence="13">
    <location>
        <position position="80"/>
    </location>
    <ligand>
        <name>[4Fe-4S] cluster</name>
        <dbReference type="ChEBI" id="CHEBI:49883"/>
        <note>4Fe-4S-S-AdoMet</note>
    </ligand>
</feature>
<dbReference type="InterPro" id="IPR002684">
    <property type="entry name" value="Biotin_synth/BioAB"/>
</dbReference>
<keyword evidence="6 13" id="KW-0949">S-adenosyl-L-methionine</keyword>
<organism evidence="15 16">
    <name type="scientific">Salinithrix halophila</name>
    <dbReference type="NCBI Taxonomy" id="1485204"/>
    <lineage>
        <taxon>Bacteria</taxon>
        <taxon>Bacillati</taxon>
        <taxon>Bacillota</taxon>
        <taxon>Bacilli</taxon>
        <taxon>Bacillales</taxon>
        <taxon>Thermoactinomycetaceae</taxon>
        <taxon>Salinithrix</taxon>
    </lineage>
</organism>
<feature type="domain" description="Radical SAM core" evidence="14">
    <location>
        <begin position="55"/>
        <end position="284"/>
    </location>
</feature>
<evidence type="ECO:0000256" key="1">
    <source>
        <dbReference type="ARBA" id="ARBA00004942"/>
    </source>
</evidence>
<dbReference type="PIRSF" id="PIRSF001619">
    <property type="entry name" value="Biotin_synth"/>
    <property type="match status" value="1"/>
</dbReference>
<dbReference type="SMART" id="SM00876">
    <property type="entry name" value="BATS"/>
    <property type="match status" value="1"/>
</dbReference>
<dbReference type="InterPro" id="IPR006638">
    <property type="entry name" value="Elp3/MiaA/NifB-like_rSAM"/>
</dbReference>
<dbReference type="InterPro" id="IPR024177">
    <property type="entry name" value="Biotin_synthase"/>
</dbReference>
<proteinExistence type="inferred from homology"/>
<keyword evidence="10 13" id="KW-0408">Iron</keyword>
<dbReference type="PANTHER" id="PTHR22976">
    <property type="entry name" value="BIOTIN SYNTHASE"/>
    <property type="match status" value="1"/>
</dbReference>
<comment type="cofactor">
    <cofactor evidence="13">
        <name>[4Fe-4S] cluster</name>
        <dbReference type="ChEBI" id="CHEBI:49883"/>
    </cofactor>
    <text evidence="13">Binds 1 [4Fe-4S] cluster. The cluster is coordinated with 3 cysteines and an exchangeable S-adenosyl-L-methionine.</text>
</comment>
<keyword evidence="8 13" id="KW-0479">Metal-binding</keyword>
<feature type="binding site" evidence="13">
    <location>
        <position position="209"/>
    </location>
    <ligand>
        <name>[2Fe-2S] cluster</name>
        <dbReference type="ChEBI" id="CHEBI:190135"/>
    </ligand>
</feature>
<dbReference type="NCBIfam" id="TIGR00433">
    <property type="entry name" value="bioB"/>
    <property type="match status" value="1"/>
</dbReference>